<proteinExistence type="inferred from homology"/>
<sequence length="444" mass="46639">MASISSLGVGSGLDLSGLLDQLQEAEREKLVPIQQQQAEQETKISAYGQLKSALSKVQSSASDLTDPELFNSVTSNVEGDSVEAAATPDAPPGRYNVDVERLATASSIATQGVDEEAVLNAGTEASIDVTLGDGTPTSSITVEADSTLSDVRDAVNESDSGVSASIVFDGNQHRLALASKETGEQAAIDSVSFTGLDGLAPDDATEIQGQDAKLNVNGIEITSASNQVEEAIQGTTLSLTDTGESTVTVARDDESIRGAITGFVDSYNDMKSTTADLTSFSSEDGETQAGDLLGDSTTRMAESRLRSTMTESVDGDGLQTLEDAGISMNVDGELEIDEEQFDEALSTQPGAVQTLFTGTEDSQGIAGKVEEELDTMLGEDGMVEGAVTGAENQMDRLDERYASMEDSIATTVDRYRTQFQELDSMVAEMNQTSSYLTQQLSALG</sequence>
<dbReference type="InterPro" id="IPR003481">
    <property type="entry name" value="FliD_N"/>
</dbReference>
<dbReference type="GO" id="GO:0071973">
    <property type="term" value="P:bacterial-type flagellum-dependent cell motility"/>
    <property type="evidence" value="ECO:0007669"/>
    <property type="project" value="TreeGrafter"/>
</dbReference>
<keyword evidence="9" id="KW-1185">Reference proteome</keyword>
<gene>
    <name evidence="8" type="ORF">BTW10_02485</name>
</gene>
<keyword evidence="5" id="KW-0964">Secreted</keyword>
<dbReference type="Pfam" id="PF02465">
    <property type="entry name" value="FliD_N"/>
    <property type="match status" value="1"/>
</dbReference>
<dbReference type="SUPFAM" id="SSF57997">
    <property type="entry name" value="Tropomyosin"/>
    <property type="match status" value="1"/>
</dbReference>
<dbReference type="EMBL" id="MSDQ01000005">
    <property type="protein sequence ID" value="OLO12906.1"/>
    <property type="molecule type" value="Genomic_DNA"/>
</dbReference>
<evidence type="ECO:0000259" key="6">
    <source>
        <dbReference type="Pfam" id="PF02465"/>
    </source>
</evidence>
<dbReference type="PANTHER" id="PTHR30288:SF0">
    <property type="entry name" value="FLAGELLAR HOOK-ASSOCIATED PROTEIN 2"/>
    <property type="match status" value="1"/>
</dbReference>
<evidence type="ECO:0000259" key="7">
    <source>
        <dbReference type="Pfam" id="PF07195"/>
    </source>
</evidence>
<protein>
    <recommendedName>
        <fullName evidence="5">Flagellar hook-associated protein 2</fullName>
        <shortName evidence="5">HAP2</shortName>
    </recommendedName>
    <alternativeName>
        <fullName evidence="5">Flagellar cap protein</fullName>
    </alternativeName>
</protein>
<dbReference type="InterPro" id="IPR010809">
    <property type="entry name" value="FliD_C"/>
</dbReference>
<accession>A0A1Q8TGY3</accession>
<dbReference type="GO" id="GO:0007155">
    <property type="term" value="P:cell adhesion"/>
    <property type="evidence" value="ECO:0007669"/>
    <property type="project" value="InterPro"/>
</dbReference>
<dbReference type="PANTHER" id="PTHR30288">
    <property type="entry name" value="FLAGELLAR CAP/ASSEMBLY PROTEIN FLID"/>
    <property type="match status" value="1"/>
</dbReference>
<evidence type="ECO:0000256" key="4">
    <source>
        <dbReference type="ARBA" id="ARBA00023143"/>
    </source>
</evidence>
<evidence type="ECO:0000313" key="8">
    <source>
        <dbReference type="EMBL" id="OLO12906.1"/>
    </source>
</evidence>
<dbReference type="AlphaFoldDB" id="A0A1Q8TGY3"/>
<dbReference type="InterPro" id="IPR040026">
    <property type="entry name" value="FliD"/>
</dbReference>
<dbReference type="GO" id="GO:0005576">
    <property type="term" value="C:extracellular region"/>
    <property type="evidence" value="ECO:0007669"/>
    <property type="project" value="UniProtKB-SubCell"/>
</dbReference>
<dbReference type="GO" id="GO:0009421">
    <property type="term" value="C:bacterial-type flagellum filament cap"/>
    <property type="evidence" value="ECO:0007669"/>
    <property type="project" value="InterPro"/>
</dbReference>
<dbReference type="InterPro" id="IPR010810">
    <property type="entry name" value="Flagellin_hook_IN_motif"/>
</dbReference>
<dbReference type="Proteomes" id="UP000186806">
    <property type="component" value="Unassembled WGS sequence"/>
</dbReference>
<dbReference type="Pfam" id="PF07195">
    <property type="entry name" value="FliD_C"/>
    <property type="match status" value="1"/>
</dbReference>
<feature type="domain" description="Flagellar hook-associated protein 2 N-terminal" evidence="6">
    <location>
        <begin position="11"/>
        <end position="105"/>
    </location>
</feature>
<organism evidence="8 9">
    <name type="scientific">Chromohalobacter japonicus</name>
    <dbReference type="NCBI Taxonomy" id="223900"/>
    <lineage>
        <taxon>Bacteria</taxon>
        <taxon>Pseudomonadati</taxon>
        <taxon>Pseudomonadota</taxon>
        <taxon>Gammaproteobacteria</taxon>
        <taxon>Oceanospirillales</taxon>
        <taxon>Halomonadaceae</taxon>
        <taxon>Chromohalobacter</taxon>
    </lineage>
</organism>
<keyword evidence="3" id="KW-0175">Coiled coil</keyword>
<reference evidence="8 9" key="1">
    <citation type="submission" date="2016-12" db="EMBL/GenBank/DDBJ databases">
        <title>Draft genome sequences of strains Salinicola socius SMB35, Salinicola sp. MH3R3-1 and Chromohalobacter sp. SMB17 from the Verkhnekamsk potash mining region of Russia.</title>
        <authorList>
            <person name="Mavrodi D.V."/>
            <person name="Olsson B.E."/>
            <person name="Korsakova E.S."/>
            <person name="Pyankova A."/>
            <person name="Mavrodi O.V."/>
            <person name="Plotnikova E.G."/>
        </authorList>
    </citation>
    <scope>NUCLEOTIDE SEQUENCE [LARGE SCALE GENOMIC DNA]</scope>
    <source>
        <strain evidence="8 9">SMB17</strain>
    </source>
</reference>
<feature type="domain" description="Flagellar hook-associated protein 2 C-terminal" evidence="7">
    <location>
        <begin position="209"/>
        <end position="431"/>
    </location>
</feature>
<comment type="function">
    <text evidence="5">Required for morphogenesis and for the elongation of the flagellar filament by facilitating polymerization of the flagellin monomers at the tip of growing filament. Forms a capping structure, which prevents flagellin subunits (transported through the central channel of the flagellum) from leaking out without polymerization at the distal end.</text>
</comment>
<comment type="subcellular location">
    <subcellularLocation>
        <location evidence="5">Secreted</location>
    </subcellularLocation>
    <subcellularLocation>
        <location evidence="5">Bacterial flagellum</location>
    </subcellularLocation>
</comment>
<dbReference type="STRING" id="223900.GCA_000821045_00181"/>
<keyword evidence="8" id="KW-0282">Flagellum</keyword>
<comment type="subunit">
    <text evidence="2 5">Homopentamer.</text>
</comment>
<dbReference type="GO" id="GO:0009424">
    <property type="term" value="C:bacterial-type flagellum hook"/>
    <property type="evidence" value="ECO:0007669"/>
    <property type="project" value="UniProtKB-UniRule"/>
</dbReference>
<dbReference type="Pfam" id="PF07196">
    <property type="entry name" value="Flagellin_IN"/>
    <property type="match status" value="1"/>
</dbReference>
<keyword evidence="8" id="KW-0966">Cell projection</keyword>
<dbReference type="RefSeq" id="WP_075368011.1">
    <property type="nucleotide sequence ID" value="NZ_MSDQ01000005.1"/>
</dbReference>
<evidence type="ECO:0000256" key="3">
    <source>
        <dbReference type="ARBA" id="ARBA00023054"/>
    </source>
</evidence>
<keyword evidence="4 5" id="KW-0975">Bacterial flagellum</keyword>
<keyword evidence="8" id="KW-0969">Cilium</keyword>
<evidence type="ECO:0000313" key="9">
    <source>
        <dbReference type="Proteomes" id="UP000186806"/>
    </source>
</evidence>
<comment type="similarity">
    <text evidence="1 5">Belongs to the FliD family.</text>
</comment>
<evidence type="ECO:0000256" key="2">
    <source>
        <dbReference type="ARBA" id="ARBA00011255"/>
    </source>
</evidence>
<evidence type="ECO:0000256" key="1">
    <source>
        <dbReference type="ARBA" id="ARBA00009764"/>
    </source>
</evidence>
<comment type="caution">
    <text evidence="8">The sequence shown here is derived from an EMBL/GenBank/DDBJ whole genome shotgun (WGS) entry which is preliminary data.</text>
</comment>
<evidence type="ECO:0000256" key="5">
    <source>
        <dbReference type="RuleBase" id="RU362066"/>
    </source>
</evidence>
<name>A0A1Q8TGY3_9GAMM</name>